<dbReference type="InterPro" id="IPR045225">
    <property type="entry name" value="Uracil/uridine/allantoin_perm"/>
</dbReference>
<evidence type="ECO:0008006" key="9">
    <source>
        <dbReference type="Google" id="ProtNLM"/>
    </source>
</evidence>
<accession>A0ABQ0RMU5</accession>
<organism evidence="7 8">
    <name type="scientific">Glutamicibacter nicotianae</name>
    <name type="common">Arthrobacter nicotianae</name>
    <dbReference type="NCBI Taxonomy" id="37929"/>
    <lineage>
        <taxon>Bacteria</taxon>
        <taxon>Bacillati</taxon>
        <taxon>Actinomycetota</taxon>
        <taxon>Actinomycetes</taxon>
        <taxon>Micrococcales</taxon>
        <taxon>Micrococcaceae</taxon>
        <taxon>Glutamicibacter</taxon>
    </lineage>
</organism>
<name>A0ABQ0RMU5_GLUNI</name>
<evidence type="ECO:0000313" key="7">
    <source>
        <dbReference type="EMBL" id="GEC13109.1"/>
    </source>
</evidence>
<evidence type="ECO:0000256" key="2">
    <source>
        <dbReference type="ARBA" id="ARBA00008974"/>
    </source>
</evidence>
<feature type="transmembrane region" description="Helical" evidence="6">
    <location>
        <begin position="83"/>
        <end position="105"/>
    </location>
</feature>
<dbReference type="EMBL" id="BJNE01000009">
    <property type="protein sequence ID" value="GEC13109.1"/>
    <property type="molecule type" value="Genomic_DNA"/>
</dbReference>
<feature type="transmembrane region" description="Helical" evidence="6">
    <location>
        <begin position="7"/>
        <end position="25"/>
    </location>
</feature>
<comment type="caution">
    <text evidence="7">The sequence shown here is derived from an EMBL/GenBank/DDBJ whole genome shotgun (WGS) entry which is preliminary data.</text>
</comment>
<feature type="transmembrane region" description="Helical" evidence="6">
    <location>
        <begin position="275"/>
        <end position="294"/>
    </location>
</feature>
<evidence type="ECO:0000313" key="8">
    <source>
        <dbReference type="Proteomes" id="UP000316242"/>
    </source>
</evidence>
<dbReference type="Gene3D" id="1.10.4160.10">
    <property type="entry name" value="Hydantoin permease"/>
    <property type="match status" value="1"/>
</dbReference>
<feature type="transmembrane region" description="Helical" evidence="6">
    <location>
        <begin position="192"/>
        <end position="213"/>
    </location>
</feature>
<evidence type="ECO:0000256" key="5">
    <source>
        <dbReference type="ARBA" id="ARBA00023136"/>
    </source>
</evidence>
<comment type="subcellular location">
    <subcellularLocation>
        <location evidence="1">Membrane</location>
        <topology evidence="1">Multi-pass membrane protein</topology>
    </subcellularLocation>
</comment>
<evidence type="ECO:0000256" key="4">
    <source>
        <dbReference type="ARBA" id="ARBA00022989"/>
    </source>
</evidence>
<reference evidence="7 8" key="1">
    <citation type="submission" date="2019-06" db="EMBL/GenBank/DDBJ databases">
        <title>Whole genome shotgun sequence of Glutamicibacter nicotianae NBRC 14234.</title>
        <authorList>
            <person name="Hosoyama A."/>
            <person name="Uohara A."/>
            <person name="Ohji S."/>
            <person name="Ichikawa N."/>
        </authorList>
    </citation>
    <scope>NUCLEOTIDE SEQUENCE [LARGE SCALE GENOMIC DNA]</scope>
    <source>
        <strain evidence="7 8">NBRC 14234</strain>
    </source>
</reference>
<evidence type="ECO:0000256" key="3">
    <source>
        <dbReference type="ARBA" id="ARBA00022692"/>
    </source>
</evidence>
<feature type="transmembrane region" description="Helical" evidence="6">
    <location>
        <begin position="125"/>
        <end position="149"/>
    </location>
</feature>
<evidence type="ECO:0000256" key="1">
    <source>
        <dbReference type="ARBA" id="ARBA00004141"/>
    </source>
</evidence>
<keyword evidence="3 6" id="KW-0812">Transmembrane</keyword>
<evidence type="ECO:0000256" key="6">
    <source>
        <dbReference type="SAM" id="Phobius"/>
    </source>
</evidence>
<dbReference type="PANTHER" id="PTHR30618">
    <property type="entry name" value="NCS1 FAMILY PURINE/PYRIMIDINE TRANSPORTER"/>
    <property type="match status" value="1"/>
</dbReference>
<feature type="transmembrane region" description="Helical" evidence="6">
    <location>
        <begin position="161"/>
        <end position="180"/>
    </location>
</feature>
<protein>
    <recommendedName>
        <fullName evidence="9">Permease</fullName>
    </recommendedName>
</protein>
<dbReference type="PANTHER" id="PTHR30618:SF0">
    <property type="entry name" value="PURINE-URACIL PERMEASE NCS1"/>
    <property type="match status" value="1"/>
</dbReference>
<gene>
    <name evidence="7" type="ORF">ANI01nite_23120</name>
</gene>
<dbReference type="InterPro" id="IPR001248">
    <property type="entry name" value="Pur-cyt_permease"/>
</dbReference>
<sequence length="313" mass="33554">MTRVGFWIAAVVVVMAFWILYNLVSTIGWDSVVSAPALAPVDSKLGNLTIGAEMLIAVSLSWWPYVGGITQNLSSSRKAMNPVLLGLCLPLSLISIIGLFAALVFPDSGGDPTSYIIELSGVAVGVPILIFIVCANISTVMIGAYSMSLGVRQATGLNKELPWAAVLALSLIPVGFIVALMPDLLFDRIGTINAFVGLILAPICGVQIVDYYFLRKQFVSVRAIYSSSRDSAYWFWGGVNWWAFLALALGVATYLSLLNPITYETHPPFDFLTASLPSVVVAGAAHWVFTLLFVKPAGKGDYARSVEAAVLRG</sequence>
<proteinExistence type="inferred from homology"/>
<dbReference type="Proteomes" id="UP000316242">
    <property type="component" value="Unassembled WGS sequence"/>
</dbReference>
<feature type="transmembrane region" description="Helical" evidence="6">
    <location>
        <begin position="233"/>
        <end position="255"/>
    </location>
</feature>
<keyword evidence="4 6" id="KW-1133">Transmembrane helix</keyword>
<comment type="similarity">
    <text evidence="2">Belongs to the purine-cytosine permease (2.A.39) family.</text>
</comment>
<dbReference type="Pfam" id="PF02133">
    <property type="entry name" value="Transp_cyt_pur"/>
    <property type="match status" value="1"/>
</dbReference>
<keyword evidence="5 6" id="KW-0472">Membrane</keyword>
<feature type="transmembrane region" description="Helical" evidence="6">
    <location>
        <begin position="45"/>
        <end position="63"/>
    </location>
</feature>
<keyword evidence="8" id="KW-1185">Reference proteome</keyword>